<organism evidence="8 9">
    <name type="scientific">Heracleum sosnowskyi</name>
    <dbReference type="NCBI Taxonomy" id="360622"/>
    <lineage>
        <taxon>Eukaryota</taxon>
        <taxon>Viridiplantae</taxon>
        <taxon>Streptophyta</taxon>
        <taxon>Embryophyta</taxon>
        <taxon>Tracheophyta</taxon>
        <taxon>Spermatophyta</taxon>
        <taxon>Magnoliopsida</taxon>
        <taxon>eudicotyledons</taxon>
        <taxon>Gunneridae</taxon>
        <taxon>Pentapetalae</taxon>
        <taxon>asterids</taxon>
        <taxon>campanulids</taxon>
        <taxon>Apiales</taxon>
        <taxon>Apiaceae</taxon>
        <taxon>Apioideae</taxon>
        <taxon>apioid superclade</taxon>
        <taxon>Tordylieae</taxon>
        <taxon>Tordyliinae</taxon>
        <taxon>Heracleum</taxon>
    </lineage>
</organism>
<keyword evidence="3" id="KW-0238">DNA-binding</keyword>
<feature type="domain" description="BHLH" evidence="7">
    <location>
        <begin position="233"/>
        <end position="282"/>
    </location>
</feature>
<evidence type="ECO:0000256" key="3">
    <source>
        <dbReference type="ARBA" id="ARBA00023125"/>
    </source>
</evidence>
<keyword evidence="2" id="KW-0805">Transcription regulation</keyword>
<evidence type="ECO:0000256" key="2">
    <source>
        <dbReference type="ARBA" id="ARBA00023015"/>
    </source>
</evidence>
<dbReference type="Gene3D" id="4.10.280.10">
    <property type="entry name" value="Helix-loop-helix DNA-binding domain"/>
    <property type="match status" value="1"/>
</dbReference>
<reference evidence="8" key="1">
    <citation type="submission" date="2023-02" db="EMBL/GenBank/DDBJ databases">
        <title>Genome of toxic invasive species Heracleum sosnowskyi carries increased number of genes despite the absence of recent whole-genome duplications.</title>
        <authorList>
            <person name="Schelkunov M."/>
            <person name="Shtratnikova V."/>
            <person name="Makarenko M."/>
            <person name="Klepikova A."/>
            <person name="Omelchenko D."/>
            <person name="Novikova G."/>
            <person name="Obukhova E."/>
            <person name="Bogdanov V."/>
            <person name="Penin A."/>
            <person name="Logacheva M."/>
        </authorList>
    </citation>
    <scope>NUCLEOTIDE SEQUENCE</scope>
    <source>
        <strain evidence="8">Hsosn_3</strain>
        <tissue evidence="8">Leaf</tissue>
    </source>
</reference>
<reference evidence="8" key="2">
    <citation type="submission" date="2023-05" db="EMBL/GenBank/DDBJ databases">
        <authorList>
            <person name="Schelkunov M.I."/>
        </authorList>
    </citation>
    <scope>NUCLEOTIDE SEQUENCE</scope>
    <source>
        <strain evidence="8">Hsosn_3</strain>
        <tissue evidence="8">Leaf</tissue>
    </source>
</reference>
<dbReference type="SUPFAM" id="SSF47459">
    <property type="entry name" value="HLH, helix-loop-helix DNA-binding domain"/>
    <property type="match status" value="1"/>
</dbReference>
<dbReference type="InterPro" id="IPR011598">
    <property type="entry name" value="bHLH_dom"/>
</dbReference>
<dbReference type="GO" id="GO:0005634">
    <property type="term" value="C:nucleus"/>
    <property type="evidence" value="ECO:0007669"/>
    <property type="project" value="UniProtKB-SubCell"/>
</dbReference>
<dbReference type="PANTHER" id="PTHR16223">
    <property type="entry name" value="TRANSCRIPTION FACTOR BHLH83-RELATED"/>
    <property type="match status" value="1"/>
</dbReference>
<sequence>MDSFESIFESEWSALNAMYSTEESDFMAQLLNLCSIPSDDLHSGSNLTISYNSTNVDHVSLGDHFLHPTSNHGNYYAGGFDHILGAHHDFVFCHEEAKEKNKSLAQLLSNADIHENIIMKLEQVEQVPDPKLHKEVVFRNPMQKSKKRSFNSVDVQKNKRNAKAKKNQKLSMTGCTNNKEQKAALEKQSSSDCSSENDSIALHELNGITSNSYESKEAKTVNSSGQLRAVRGSATDPQSLYARKRRERINERLRTLQTLVPNGTKVDISTMLEDAVEYVKFLQLQIKLLSSDDKWMYAPIAYNGNDVRT</sequence>
<dbReference type="GO" id="GO:0000978">
    <property type="term" value="F:RNA polymerase II cis-regulatory region sequence-specific DNA binding"/>
    <property type="evidence" value="ECO:0007669"/>
    <property type="project" value="TreeGrafter"/>
</dbReference>
<evidence type="ECO:0000259" key="7">
    <source>
        <dbReference type="PROSITE" id="PS50888"/>
    </source>
</evidence>
<evidence type="ECO:0000256" key="6">
    <source>
        <dbReference type="SAM" id="MobiDB-lite"/>
    </source>
</evidence>
<evidence type="ECO:0000313" key="9">
    <source>
        <dbReference type="Proteomes" id="UP001237642"/>
    </source>
</evidence>
<keyword evidence="5" id="KW-0539">Nucleus</keyword>
<dbReference type="FunFam" id="4.10.280.10:FF:000022">
    <property type="entry name" value="Basic helix-loop-helix transcription factor"/>
    <property type="match status" value="1"/>
</dbReference>
<keyword evidence="9" id="KW-1185">Reference proteome</keyword>
<feature type="region of interest" description="Disordered" evidence="6">
    <location>
        <begin position="140"/>
        <end position="180"/>
    </location>
</feature>
<dbReference type="PROSITE" id="PS50888">
    <property type="entry name" value="BHLH"/>
    <property type="match status" value="1"/>
</dbReference>
<dbReference type="PANTHER" id="PTHR16223:SF300">
    <property type="entry name" value="TRANSCRIPTION FACTOR BHLH133"/>
    <property type="match status" value="1"/>
</dbReference>
<dbReference type="EMBL" id="JAUIZM010000005">
    <property type="protein sequence ID" value="KAK1385696.1"/>
    <property type="molecule type" value="Genomic_DNA"/>
</dbReference>
<evidence type="ECO:0000256" key="5">
    <source>
        <dbReference type="ARBA" id="ARBA00023242"/>
    </source>
</evidence>
<feature type="region of interest" description="Disordered" evidence="6">
    <location>
        <begin position="213"/>
        <end position="238"/>
    </location>
</feature>
<comment type="caution">
    <text evidence="8">The sequence shown here is derived from an EMBL/GenBank/DDBJ whole genome shotgun (WGS) entry which is preliminary data.</text>
</comment>
<dbReference type="CDD" id="cd11454">
    <property type="entry name" value="bHLH_AtIND_like"/>
    <property type="match status" value="1"/>
</dbReference>
<proteinExistence type="predicted"/>
<dbReference type="SMART" id="SM00353">
    <property type="entry name" value="HLH"/>
    <property type="match status" value="1"/>
</dbReference>
<protein>
    <submittedName>
        <fullName evidence="8">Transcription factor bHLH84-like</fullName>
    </submittedName>
</protein>
<evidence type="ECO:0000313" key="8">
    <source>
        <dbReference type="EMBL" id="KAK1385696.1"/>
    </source>
</evidence>
<dbReference type="GO" id="GO:0048766">
    <property type="term" value="P:root hair initiation"/>
    <property type="evidence" value="ECO:0007669"/>
    <property type="project" value="UniProtKB-ARBA"/>
</dbReference>
<dbReference type="InterPro" id="IPR045843">
    <property type="entry name" value="IND-like"/>
</dbReference>
<name>A0AAD8MUH8_9APIA</name>
<dbReference type="Proteomes" id="UP001237642">
    <property type="component" value="Unassembled WGS sequence"/>
</dbReference>
<feature type="compositionally biased region" description="Basic residues" evidence="6">
    <location>
        <begin position="158"/>
        <end position="168"/>
    </location>
</feature>
<evidence type="ECO:0000256" key="4">
    <source>
        <dbReference type="ARBA" id="ARBA00023163"/>
    </source>
</evidence>
<dbReference type="AlphaFoldDB" id="A0AAD8MUH8"/>
<dbReference type="GO" id="GO:0000981">
    <property type="term" value="F:DNA-binding transcription factor activity, RNA polymerase II-specific"/>
    <property type="evidence" value="ECO:0007669"/>
    <property type="project" value="TreeGrafter"/>
</dbReference>
<evidence type="ECO:0000256" key="1">
    <source>
        <dbReference type="ARBA" id="ARBA00004123"/>
    </source>
</evidence>
<dbReference type="InterPro" id="IPR036638">
    <property type="entry name" value="HLH_DNA-bd_sf"/>
</dbReference>
<gene>
    <name evidence="8" type="ORF">POM88_023431</name>
</gene>
<accession>A0AAD8MUH8</accession>
<keyword evidence="4" id="KW-0804">Transcription</keyword>
<dbReference type="Pfam" id="PF00010">
    <property type="entry name" value="HLH"/>
    <property type="match status" value="1"/>
</dbReference>
<comment type="subcellular location">
    <subcellularLocation>
        <location evidence="1">Nucleus</location>
    </subcellularLocation>
</comment>
<dbReference type="GO" id="GO:0046983">
    <property type="term" value="F:protein dimerization activity"/>
    <property type="evidence" value="ECO:0007669"/>
    <property type="project" value="InterPro"/>
</dbReference>